<dbReference type="InterPro" id="IPR003043">
    <property type="entry name" value="Uropor_MeTrfase_CS"/>
</dbReference>
<dbReference type="GO" id="GO:0032259">
    <property type="term" value="P:methylation"/>
    <property type="evidence" value="ECO:0007669"/>
    <property type="project" value="UniProtKB-KW"/>
</dbReference>
<dbReference type="Gene3D" id="3.40.1010.10">
    <property type="entry name" value="Cobalt-precorrin-4 Transmethylase, Domain 1"/>
    <property type="match status" value="1"/>
</dbReference>
<dbReference type="GO" id="GO:0004851">
    <property type="term" value="F:uroporphyrin-III C-methyltransferase activity"/>
    <property type="evidence" value="ECO:0007669"/>
    <property type="project" value="UniProtKB-EC"/>
</dbReference>
<keyword evidence="4" id="KW-0949">S-adenosyl-L-methionine</keyword>
<keyword evidence="2 7" id="KW-0489">Methyltransferase</keyword>
<dbReference type="PANTHER" id="PTHR45790:SF3">
    <property type="entry name" value="S-ADENOSYL-L-METHIONINE-DEPENDENT UROPORPHYRINOGEN III METHYLTRANSFERASE, CHLOROPLASTIC"/>
    <property type="match status" value="1"/>
</dbReference>
<evidence type="ECO:0000256" key="4">
    <source>
        <dbReference type="ARBA" id="ARBA00022691"/>
    </source>
</evidence>
<dbReference type="Gene3D" id="3.30.950.10">
    <property type="entry name" value="Methyltransferase, Cobalt-precorrin-4 Transmethylase, Domain 2"/>
    <property type="match status" value="1"/>
</dbReference>
<proteinExistence type="predicted"/>
<accession>A0A9Y1I2F8</accession>
<evidence type="ECO:0000313" key="7">
    <source>
        <dbReference type="EMBL" id="WDA99043.1"/>
    </source>
</evidence>
<keyword evidence="3" id="KW-0808">Transferase</keyword>
<protein>
    <recommendedName>
        <fullName evidence="1">uroporphyrinogen-III C-methyltransferase</fullName>
        <ecNumber evidence="1">2.1.1.107</ecNumber>
    </recommendedName>
</protein>
<reference evidence="7" key="1">
    <citation type="journal article" date="2023" name="J. Phycol.">
        <title>Revised classification of the Cyanidiophyceae based on plastid genome data with descriptions of the Cavernulicolales ord. nov. and Galdieriales ord. nov. (Rhodophyta).</title>
        <authorList>
            <person name="Park S.I."/>
            <person name="Cho C.H."/>
            <person name="Ciniglia C."/>
            <person name="Huang T.Y."/>
            <person name="Liu S.L."/>
            <person name="Bustamante D.E."/>
            <person name="Calderon M.S."/>
            <person name="Mansilla A."/>
            <person name="McDermott T."/>
            <person name="Andersen R.A."/>
            <person name="Yoon H.S."/>
        </authorList>
    </citation>
    <scope>NUCLEOTIDE SEQUENCE</scope>
</reference>
<dbReference type="NCBIfam" id="TIGR01469">
    <property type="entry name" value="cobA_cysG_Cterm"/>
    <property type="match status" value="1"/>
</dbReference>
<dbReference type="InterPro" id="IPR014776">
    <property type="entry name" value="4pyrrole_Mease_sub2"/>
</dbReference>
<dbReference type="PROSITE" id="PS00839">
    <property type="entry name" value="SUMT_1"/>
    <property type="match status" value="1"/>
</dbReference>
<sequence>MSTIDNKLSEIYLVGAGPGDPELLTLKAKSILEKSPLVIYDALVNPEILNFCDKNAELIKVGKRQGAHSYSQEQIAKLLIQKSYEFSLITRLKGGDPCTFGRGAEEVLDLLPYPIRIRIIPGITTATACAAYANLPLTHRVWSSSVSFITGTEAEGKSVSHLKWANIIAGSDTVVIYMALYNLPWIINKFIEVGKDKETPIMMIQWCSLPKQKTLTGTIGTILGQLRNSSFGPPSIAVIGDIVEVASILSTYKARN</sequence>
<dbReference type="SUPFAM" id="SSF53790">
    <property type="entry name" value="Tetrapyrrole methylase"/>
    <property type="match status" value="1"/>
</dbReference>
<dbReference type="CDD" id="cd11642">
    <property type="entry name" value="SUMT"/>
    <property type="match status" value="1"/>
</dbReference>
<dbReference type="InterPro" id="IPR006366">
    <property type="entry name" value="CobA/CysG_C"/>
</dbReference>
<dbReference type="EMBL" id="OP616812">
    <property type="protein sequence ID" value="WDA99043.1"/>
    <property type="molecule type" value="Genomic_DNA"/>
</dbReference>
<dbReference type="EC" id="2.1.1.107" evidence="1"/>
<organism evidence="7">
    <name type="scientific">Gronococcus sybilensis</name>
    <dbReference type="NCBI Taxonomy" id="3028029"/>
    <lineage>
        <taxon>Eukaryota</taxon>
        <taxon>Rhodophyta</taxon>
        <taxon>Bangiophyceae</taxon>
        <taxon>Cavernulicolales</taxon>
        <taxon>Cavernulicolaceae</taxon>
        <taxon>Gronococcus</taxon>
    </lineage>
</organism>
<dbReference type="InterPro" id="IPR035996">
    <property type="entry name" value="4pyrrol_Methylase_sf"/>
</dbReference>
<dbReference type="InterPro" id="IPR014777">
    <property type="entry name" value="4pyrrole_Mease_sub1"/>
</dbReference>
<dbReference type="InterPro" id="IPR050161">
    <property type="entry name" value="Siro_Cobalamin_biosynth"/>
</dbReference>
<dbReference type="Pfam" id="PF00590">
    <property type="entry name" value="TP_methylase"/>
    <property type="match status" value="1"/>
</dbReference>
<evidence type="ECO:0000256" key="2">
    <source>
        <dbReference type="ARBA" id="ARBA00022603"/>
    </source>
</evidence>
<evidence type="ECO:0000256" key="1">
    <source>
        <dbReference type="ARBA" id="ARBA00012162"/>
    </source>
</evidence>
<dbReference type="PANTHER" id="PTHR45790">
    <property type="entry name" value="SIROHEME SYNTHASE-RELATED"/>
    <property type="match status" value="1"/>
</dbReference>
<geneLocation type="plastid" evidence="7"/>
<dbReference type="AlphaFoldDB" id="A0A9Y1I2F8"/>
<dbReference type="InterPro" id="IPR000878">
    <property type="entry name" value="4pyrrol_Mease"/>
</dbReference>
<feature type="domain" description="Tetrapyrrole methylase" evidence="6">
    <location>
        <begin position="11"/>
        <end position="222"/>
    </location>
</feature>
<dbReference type="FunFam" id="3.40.1010.10:FF:000001">
    <property type="entry name" value="Siroheme synthase"/>
    <property type="match status" value="1"/>
</dbReference>
<gene>
    <name evidence="7" type="primary">cobA</name>
    <name evidence="7" type="ORF">GRSY_038</name>
</gene>
<evidence type="ECO:0000259" key="6">
    <source>
        <dbReference type="Pfam" id="PF00590"/>
    </source>
</evidence>
<evidence type="ECO:0000256" key="3">
    <source>
        <dbReference type="ARBA" id="ARBA00022679"/>
    </source>
</evidence>
<keyword evidence="5" id="KW-0627">Porphyrin biosynthesis</keyword>
<name>A0A9Y1I2F8_9RHOD</name>
<keyword evidence="7" id="KW-0934">Plastid</keyword>
<dbReference type="NCBIfam" id="NF004790">
    <property type="entry name" value="PRK06136.1"/>
    <property type="match status" value="1"/>
</dbReference>
<evidence type="ECO:0000256" key="5">
    <source>
        <dbReference type="ARBA" id="ARBA00023244"/>
    </source>
</evidence>
<dbReference type="GO" id="GO:0019354">
    <property type="term" value="P:siroheme biosynthetic process"/>
    <property type="evidence" value="ECO:0007669"/>
    <property type="project" value="InterPro"/>
</dbReference>